<dbReference type="Pfam" id="PF13480">
    <property type="entry name" value="Acetyltransf_6"/>
    <property type="match status" value="1"/>
</dbReference>
<protein>
    <recommendedName>
        <fullName evidence="1">BioF2-like acetyltransferase domain-containing protein</fullName>
    </recommendedName>
</protein>
<dbReference type="KEGG" id="nja:NSJP_3789"/>
<evidence type="ECO:0000313" key="2">
    <source>
        <dbReference type="EMBL" id="SLM49956.1"/>
    </source>
</evidence>
<dbReference type="InterPro" id="IPR016181">
    <property type="entry name" value="Acyl_CoA_acyltransferase"/>
</dbReference>
<sequence length="356" mass="40567">MAYRIERIDARANDWALTTDNHQERTIYQTRTWLTFLSETQGGEPVIGALKDGRSTVGYFTGLIVTKLGLRILGSPFPGWSSDYMGLNLSSGAIRTKAIQALIDFAFHDLGCVHLEMMDRSITVRDLHDLKTQHRIYTSYEIDLTRDENALFMNMTSACRRCIRKAGKAGVSIEQAHDSAFADEYYEQLGDVFARQRLVPPYKVERVRRLIEHILPTGNLLLLRARDRSGRSIATGIFPHLNGLMYFWGGASRREDRLLRPNEAIQWHAMKIGKQLGNQLYDMGGGGEYKRKYGGTTIQVPWFRISKYAWVRCAREIAQRGHAVAQHFQGRLGNLLTPSEFRAGRVKVHSQSQTHH</sequence>
<dbReference type="STRING" id="1325564.NSJP_3789"/>
<proteinExistence type="predicted"/>
<name>A0A1W1IAC9_9BACT</name>
<dbReference type="EMBL" id="LT828648">
    <property type="protein sequence ID" value="SLM49956.1"/>
    <property type="molecule type" value="Genomic_DNA"/>
</dbReference>
<dbReference type="PANTHER" id="PTHR36174:SF1">
    <property type="entry name" value="LIPID II:GLYCINE GLYCYLTRANSFERASE"/>
    <property type="match status" value="1"/>
</dbReference>
<dbReference type="InterPro" id="IPR050644">
    <property type="entry name" value="PG_Glycine_Bridge_Synth"/>
</dbReference>
<gene>
    <name evidence="2" type="ORF">NSJP_3789</name>
</gene>
<dbReference type="Gene3D" id="3.40.630.30">
    <property type="match status" value="1"/>
</dbReference>
<reference evidence="2 3" key="1">
    <citation type="submission" date="2017-03" db="EMBL/GenBank/DDBJ databases">
        <authorList>
            <person name="Afonso C.L."/>
            <person name="Miller P.J."/>
            <person name="Scott M.A."/>
            <person name="Spackman E."/>
            <person name="Goraichik I."/>
            <person name="Dimitrov K.M."/>
            <person name="Suarez D.L."/>
            <person name="Swayne D.E."/>
        </authorList>
    </citation>
    <scope>NUCLEOTIDE SEQUENCE [LARGE SCALE GENOMIC DNA]</scope>
    <source>
        <strain evidence="2">Genome sequencing of Nitrospira japonica strain NJ11</strain>
    </source>
</reference>
<accession>A0A1W1IAC9</accession>
<evidence type="ECO:0000259" key="1">
    <source>
        <dbReference type="Pfam" id="PF13480"/>
    </source>
</evidence>
<dbReference type="Proteomes" id="UP000192042">
    <property type="component" value="Chromosome I"/>
</dbReference>
<dbReference type="RefSeq" id="WP_080888125.1">
    <property type="nucleotide sequence ID" value="NZ_LT828648.1"/>
</dbReference>
<keyword evidence="3" id="KW-1185">Reference proteome</keyword>
<dbReference type="AlphaFoldDB" id="A0A1W1IAC9"/>
<dbReference type="PANTHER" id="PTHR36174">
    <property type="entry name" value="LIPID II:GLYCINE GLYCYLTRANSFERASE"/>
    <property type="match status" value="1"/>
</dbReference>
<dbReference type="InterPro" id="IPR038740">
    <property type="entry name" value="BioF2-like_GNAT_dom"/>
</dbReference>
<dbReference type="OrthoDB" id="9785911at2"/>
<evidence type="ECO:0000313" key="3">
    <source>
        <dbReference type="Proteomes" id="UP000192042"/>
    </source>
</evidence>
<dbReference type="SUPFAM" id="SSF55729">
    <property type="entry name" value="Acyl-CoA N-acyltransferases (Nat)"/>
    <property type="match status" value="1"/>
</dbReference>
<organism evidence="2 3">
    <name type="scientific">Nitrospira japonica</name>
    <dbReference type="NCBI Taxonomy" id="1325564"/>
    <lineage>
        <taxon>Bacteria</taxon>
        <taxon>Pseudomonadati</taxon>
        <taxon>Nitrospirota</taxon>
        <taxon>Nitrospiria</taxon>
        <taxon>Nitrospirales</taxon>
        <taxon>Nitrospiraceae</taxon>
        <taxon>Nitrospira</taxon>
    </lineage>
</organism>
<feature type="domain" description="BioF2-like acetyltransferase" evidence="1">
    <location>
        <begin position="158"/>
        <end position="289"/>
    </location>
</feature>